<dbReference type="AlphaFoldDB" id="A0A4Z2J1J3"/>
<feature type="signal peptide" evidence="2">
    <location>
        <begin position="1"/>
        <end position="20"/>
    </location>
</feature>
<comment type="caution">
    <text evidence="3">The sequence shown here is derived from an EMBL/GenBank/DDBJ whole genome shotgun (WGS) entry which is preliminary data.</text>
</comment>
<proteinExistence type="predicted"/>
<evidence type="ECO:0000256" key="2">
    <source>
        <dbReference type="SAM" id="SignalP"/>
    </source>
</evidence>
<feature type="compositionally biased region" description="Low complexity" evidence="1">
    <location>
        <begin position="124"/>
        <end position="138"/>
    </location>
</feature>
<keyword evidence="2" id="KW-0732">Signal</keyword>
<sequence>MAFSAVSLQLFLTGPPPGSAAAPASSAPPAPSSGVSVSGPLPSSVSRPSSRPPMRHRRDFLSCCISCSSASSSRTRSWQPSAPESRCSRRSNSCSTAAHSRSAPSRRPRSAATAPRSDETTPLRRSFSSSAGRGSARSTLPGLANRKPSSYLRGSGLNMTLGKECTVLRRSVFSLRTLSSSRVLSSSTRAVRLST</sequence>
<feature type="region of interest" description="Disordered" evidence="1">
    <location>
        <begin position="71"/>
        <end position="155"/>
    </location>
</feature>
<protein>
    <submittedName>
        <fullName evidence="3">Uncharacterized protein</fullName>
    </submittedName>
</protein>
<dbReference type="Proteomes" id="UP000314294">
    <property type="component" value="Unassembled WGS sequence"/>
</dbReference>
<gene>
    <name evidence="3" type="ORF">EYF80_006363</name>
</gene>
<dbReference type="EMBL" id="SRLO01000033">
    <property type="protein sequence ID" value="TNN83382.1"/>
    <property type="molecule type" value="Genomic_DNA"/>
</dbReference>
<evidence type="ECO:0000313" key="4">
    <source>
        <dbReference type="Proteomes" id="UP000314294"/>
    </source>
</evidence>
<evidence type="ECO:0000313" key="3">
    <source>
        <dbReference type="EMBL" id="TNN83382.1"/>
    </source>
</evidence>
<reference evidence="3 4" key="1">
    <citation type="submission" date="2019-03" db="EMBL/GenBank/DDBJ databases">
        <title>First draft genome of Liparis tanakae, snailfish: a comprehensive survey of snailfish specific genes.</title>
        <authorList>
            <person name="Kim W."/>
            <person name="Song I."/>
            <person name="Jeong J.-H."/>
            <person name="Kim D."/>
            <person name="Kim S."/>
            <person name="Ryu S."/>
            <person name="Song J.Y."/>
            <person name="Lee S.K."/>
        </authorList>
    </citation>
    <scope>NUCLEOTIDE SEQUENCE [LARGE SCALE GENOMIC DNA]</scope>
    <source>
        <tissue evidence="3">Muscle</tissue>
    </source>
</reference>
<feature type="compositionally biased region" description="Low complexity" evidence="1">
    <location>
        <begin position="90"/>
        <end position="103"/>
    </location>
</feature>
<feature type="chain" id="PRO_5021281812" evidence="2">
    <location>
        <begin position="21"/>
        <end position="195"/>
    </location>
</feature>
<keyword evidence="4" id="KW-1185">Reference proteome</keyword>
<feature type="compositionally biased region" description="Low complexity" evidence="1">
    <location>
        <begin position="32"/>
        <end position="49"/>
    </location>
</feature>
<organism evidence="3 4">
    <name type="scientific">Liparis tanakae</name>
    <name type="common">Tanaka's snailfish</name>
    <dbReference type="NCBI Taxonomy" id="230148"/>
    <lineage>
        <taxon>Eukaryota</taxon>
        <taxon>Metazoa</taxon>
        <taxon>Chordata</taxon>
        <taxon>Craniata</taxon>
        <taxon>Vertebrata</taxon>
        <taxon>Euteleostomi</taxon>
        <taxon>Actinopterygii</taxon>
        <taxon>Neopterygii</taxon>
        <taxon>Teleostei</taxon>
        <taxon>Neoteleostei</taxon>
        <taxon>Acanthomorphata</taxon>
        <taxon>Eupercaria</taxon>
        <taxon>Perciformes</taxon>
        <taxon>Cottioidei</taxon>
        <taxon>Cottales</taxon>
        <taxon>Liparidae</taxon>
        <taxon>Liparis</taxon>
    </lineage>
</organism>
<evidence type="ECO:0000256" key="1">
    <source>
        <dbReference type="SAM" id="MobiDB-lite"/>
    </source>
</evidence>
<accession>A0A4Z2J1J3</accession>
<feature type="region of interest" description="Disordered" evidence="1">
    <location>
        <begin position="14"/>
        <end position="55"/>
    </location>
</feature>
<name>A0A4Z2J1J3_9TELE</name>